<keyword evidence="1 2" id="KW-0732">Signal</keyword>
<dbReference type="Pfam" id="PF04355">
    <property type="entry name" value="BamE"/>
    <property type="match status" value="1"/>
</dbReference>
<evidence type="ECO:0000259" key="3">
    <source>
        <dbReference type="Pfam" id="PF04355"/>
    </source>
</evidence>
<comment type="subunit">
    <text evidence="1">Part of the Bam complex.</text>
</comment>
<dbReference type="RefSeq" id="WP_215964353.1">
    <property type="nucleotide sequence ID" value="NZ_JAQOMS010000002.1"/>
</dbReference>
<organism evidence="4 5">
    <name type="scientific">Psychrosphaera algicola</name>
    <dbReference type="NCBI Taxonomy" id="3023714"/>
    <lineage>
        <taxon>Bacteria</taxon>
        <taxon>Pseudomonadati</taxon>
        <taxon>Pseudomonadota</taxon>
        <taxon>Gammaproteobacteria</taxon>
        <taxon>Alteromonadales</taxon>
        <taxon>Pseudoalteromonadaceae</taxon>
        <taxon>Psychrosphaera</taxon>
    </lineage>
</organism>
<evidence type="ECO:0000256" key="1">
    <source>
        <dbReference type="HAMAP-Rule" id="MF_00925"/>
    </source>
</evidence>
<dbReference type="InterPro" id="IPR007450">
    <property type="entry name" value="BamE_dom"/>
</dbReference>
<keyword evidence="1" id="KW-0449">Lipoprotein</keyword>
<dbReference type="PANTHER" id="PTHR37482">
    <property type="entry name" value="OUTER MEMBRANE PROTEIN ASSEMBLY FACTOR BAME"/>
    <property type="match status" value="1"/>
</dbReference>
<proteinExistence type="inferred from homology"/>
<keyword evidence="1" id="KW-0472">Membrane</keyword>
<feature type="signal peptide" evidence="2">
    <location>
        <begin position="1"/>
        <end position="22"/>
    </location>
</feature>
<evidence type="ECO:0000313" key="4">
    <source>
        <dbReference type="EMBL" id="MDC2891152.1"/>
    </source>
</evidence>
<accession>A0ABT5FIY7</accession>
<comment type="subcellular location">
    <subcellularLocation>
        <location evidence="1">Cell outer membrane</location>
        <topology evidence="1">Lipid-anchor</topology>
    </subcellularLocation>
</comment>
<dbReference type="PANTHER" id="PTHR37482:SF1">
    <property type="entry name" value="OUTER MEMBRANE PROTEIN ASSEMBLY FACTOR BAME"/>
    <property type="match status" value="1"/>
</dbReference>
<dbReference type="InterPro" id="IPR026592">
    <property type="entry name" value="BamE"/>
</dbReference>
<comment type="function">
    <text evidence="1">Part of the outer membrane protein assembly complex, which is involved in assembly and insertion of beta-barrel proteins into the outer membrane.</text>
</comment>
<protein>
    <recommendedName>
        <fullName evidence="1">Outer membrane protein assembly factor BamE</fullName>
    </recommendedName>
</protein>
<comment type="caution">
    <text evidence="4">The sequence shown here is derived from an EMBL/GenBank/DDBJ whole genome shotgun (WGS) entry which is preliminary data.</text>
</comment>
<keyword evidence="1" id="KW-0564">Palmitate</keyword>
<feature type="domain" description="Outer membrane protein assembly factor BamE" evidence="3">
    <location>
        <begin position="28"/>
        <end position="98"/>
    </location>
</feature>
<keyword evidence="1" id="KW-0998">Cell outer membrane</keyword>
<evidence type="ECO:0000256" key="2">
    <source>
        <dbReference type="SAM" id="SignalP"/>
    </source>
</evidence>
<dbReference type="PROSITE" id="PS51257">
    <property type="entry name" value="PROKAR_LIPOPROTEIN"/>
    <property type="match status" value="1"/>
</dbReference>
<sequence>MKIFLAIFISLALSACSTWVYKYDITQGNFLNQDDVNKLRVEMTQEQVKYVLGTPVLENPFSSDKWHYIHTNKSGKTDITIRRELIIIFKDGKLFEIEGDYKRPEQFETPLES</sequence>
<dbReference type="Proteomes" id="UP001528411">
    <property type="component" value="Unassembled WGS sequence"/>
</dbReference>
<dbReference type="EMBL" id="JAQOMS010000002">
    <property type="protein sequence ID" value="MDC2891152.1"/>
    <property type="molecule type" value="Genomic_DNA"/>
</dbReference>
<dbReference type="HAMAP" id="MF_00925">
    <property type="entry name" value="OM_assembly_BamE"/>
    <property type="match status" value="1"/>
</dbReference>
<feature type="chain" id="PRO_5046389965" description="Outer membrane protein assembly factor BamE" evidence="2">
    <location>
        <begin position="23"/>
        <end position="113"/>
    </location>
</feature>
<reference evidence="4 5" key="1">
    <citation type="submission" date="2023-01" db="EMBL/GenBank/DDBJ databases">
        <title>Psychrosphaera sp. nov., isolated from marine algae.</title>
        <authorList>
            <person name="Bayburt H."/>
            <person name="Choi B.J."/>
            <person name="Kim J.M."/>
            <person name="Choi D.G."/>
            <person name="Jeon C.O."/>
        </authorList>
    </citation>
    <scope>NUCLEOTIDE SEQUENCE [LARGE SCALE GENOMIC DNA]</scope>
    <source>
        <strain evidence="4 5">G1-22</strain>
    </source>
</reference>
<keyword evidence="5" id="KW-1185">Reference proteome</keyword>
<name>A0ABT5FIY7_9GAMM</name>
<evidence type="ECO:0000313" key="5">
    <source>
        <dbReference type="Proteomes" id="UP001528411"/>
    </source>
</evidence>
<comment type="similarity">
    <text evidence="1">Belongs to the BamE family.</text>
</comment>
<gene>
    <name evidence="1 4" type="primary">bamE</name>
    <name evidence="4" type="ORF">PN838_23405</name>
</gene>